<evidence type="ECO:0000313" key="3">
    <source>
        <dbReference type="EMBL" id="KAF2260573.1"/>
    </source>
</evidence>
<proteinExistence type="predicted"/>
<feature type="transmembrane region" description="Helical" evidence="1">
    <location>
        <begin position="104"/>
        <end position="123"/>
    </location>
</feature>
<keyword evidence="1" id="KW-0812">Transmembrane</keyword>
<dbReference type="OrthoDB" id="2580011at2759"/>
<sequence>MASLPVAKHPAHPATVHFPIVFTSLTGALDTLYFASTHPSIAPLFATIFKTLSVQLDPATLPTLSYYSTILTILSSIPAVATGVPELLPLIKRDGFSSKKARTAVLHAVVNDVTIVAAVYNWFTRRSEAGFQPSIVNVLISAALALPATMFAAYLGGDLVYTYGMGVGRSQQKFRKSQ</sequence>
<feature type="transmembrane region" description="Helical" evidence="1">
    <location>
        <begin position="64"/>
        <end position="84"/>
    </location>
</feature>
<feature type="domain" description="DUF2231" evidence="2">
    <location>
        <begin position="8"/>
        <end position="167"/>
    </location>
</feature>
<accession>A0A9P4K1T6</accession>
<dbReference type="EMBL" id="ML986678">
    <property type="protein sequence ID" value="KAF2260573.1"/>
    <property type="molecule type" value="Genomic_DNA"/>
</dbReference>
<evidence type="ECO:0000256" key="1">
    <source>
        <dbReference type="SAM" id="Phobius"/>
    </source>
</evidence>
<dbReference type="InterPro" id="IPR019251">
    <property type="entry name" value="DUF2231_TM"/>
</dbReference>
<evidence type="ECO:0000259" key="2">
    <source>
        <dbReference type="Pfam" id="PF09990"/>
    </source>
</evidence>
<organism evidence="3 4">
    <name type="scientific">Lojkania enalia</name>
    <dbReference type="NCBI Taxonomy" id="147567"/>
    <lineage>
        <taxon>Eukaryota</taxon>
        <taxon>Fungi</taxon>
        <taxon>Dikarya</taxon>
        <taxon>Ascomycota</taxon>
        <taxon>Pezizomycotina</taxon>
        <taxon>Dothideomycetes</taxon>
        <taxon>Pleosporomycetidae</taxon>
        <taxon>Pleosporales</taxon>
        <taxon>Pleosporales incertae sedis</taxon>
        <taxon>Lojkania</taxon>
    </lineage>
</organism>
<dbReference type="Pfam" id="PF09990">
    <property type="entry name" value="DUF2231"/>
    <property type="match status" value="1"/>
</dbReference>
<reference evidence="4" key="1">
    <citation type="journal article" date="2020" name="Stud. Mycol.">
        <title>101 Dothideomycetes genomes: A test case for predicting lifestyles and emergence of pathogens.</title>
        <authorList>
            <person name="Haridas S."/>
            <person name="Albert R."/>
            <person name="Binder M."/>
            <person name="Bloem J."/>
            <person name="LaButti K."/>
            <person name="Salamov A."/>
            <person name="Andreopoulos B."/>
            <person name="Baker S."/>
            <person name="Barry K."/>
            <person name="Bills G."/>
            <person name="Bluhm B."/>
            <person name="Cannon C."/>
            <person name="Castanera R."/>
            <person name="Culley D."/>
            <person name="Daum C."/>
            <person name="Ezra D."/>
            <person name="Gonzalez J."/>
            <person name="Henrissat B."/>
            <person name="Kuo A."/>
            <person name="Liang C."/>
            <person name="Lipzen A."/>
            <person name="Lutzoni F."/>
            <person name="Magnuson J."/>
            <person name="Mondo S."/>
            <person name="Nolan M."/>
            <person name="Ohm R."/>
            <person name="Pangilinan J."/>
            <person name="Park H.-J."/>
            <person name="Ramirez L."/>
            <person name="Alfaro M."/>
            <person name="Sun H."/>
            <person name="Tritt A."/>
            <person name="Yoshinaga Y."/>
            <person name="Zwiers L.-H."/>
            <person name="Turgeon B."/>
            <person name="Goodwin S."/>
            <person name="Spatafora J."/>
            <person name="Crous P."/>
            <person name="Grigoriev I."/>
        </authorList>
    </citation>
    <scope>NUCLEOTIDE SEQUENCE [LARGE SCALE GENOMIC DNA]</scope>
    <source>
        <strain evidence="4">CBS 304.66</strain>
    </source>
</reference>
<protein>
    <recommendedName>
        <fullName evidence="2">DUF2231 domain-containing protein</fullName>
    </recommendedName>
</protein>
<dbReference type="AlphaFoldDB" id="A0A9P4K1T6"/>
<keyword evidence="1" id="KW-0472">Membrane</keyword>
<name>A0A9P4K1T6_9PLEO</name>
<keyword evidence="1" id="KW-1133">Transmembrane helix</keyword>
<keyword evidence="4" id="KW-1185">Reference proteome</keyword>
<comment type="caution">
    <text evidence="3">The sequence shown here is derived from an EMBL/GenBank/DDBJ whole genome shotgun (WGS) entry which is preliminary data.</text>
</comment>
<feature type="transmembrane region" description="Helical" evidence="1">
    <location>
        <begin position="135"/>
        <end position="155"/>
    </location>
</feature>
<evidence type="ECO:0000313" key="4">
    <source>
        <dbReference type="Proteomes" id="UP000800093"/>
    </source>
</evidence>
<gene>
    <name evidence="3" type="ORF">CC78DRAFT_536328</name>
</gene>
<dbReference type="Proteomes" id="UP000800093">
    <property type="component" value="Unassembled WGS sequence"/>
</dbReference>